<organism evidence="10 11">
    <name type="scientific">Setaria digitata</name>
    <dbReference type="NCBI Taxonomy" id="48799"/>
    <lineage>
        <taxon>Eukaryota</taxon>
        <taxon>Metazoa</taxon>
        <taxon>Ecdysozoa</taxon>
        <taxon>Nematoda</taxon>
        <taxon>Chromadorea</taxon>
        <taxon>Rhabditida</taxon>
        <taxon>Spirurina</taxon>
        <taxon>Spiruromorpha</taxon>
        <taxon>Filarioidea</taxon>
        <taxon>Setariidae</taxon>
        <taxon>Setaria</taxon>
    </lineage>
</organism>
<dbReference type="Proteomes" id="UP000887581">
    <property type="component" value="Unplaced"/>
</dbReference>
<evidence type="ECO:0000256" key="1">
    <source>
        <dbReference type="ARBA" id="ARBA00003195"/>
    </source>
</evidence>
<keyword evidence="10" id="KW-1185">Reference proteome</keyword>
<keyword evidence="6" id="KW-0677">Repeat</keyword>
<dbReference type="InterPro" id="IPR016680">
    <property type="entry name" value="NDUFA8"/>
</dbReference>
<evidence type="ECO:0000256" key="5">
    <source>
        <dbReference type="ARBA" id="ARBA00022660"/>
    </source>
</evidence>
<dbReference type="GO" id="GO:0006120">
    <property type="term" value="P:mitochondrial electron transport, NADH to ubiquinone"/>
    <property type="evidence" value="ECO:0007669"/>
    <property type="project" value="InterPro"/>
</dbReference>
<proteinExistence type="inferred from homology"/>
<evidence type="ECO:0000256" key="4">
    <source>
        <dbReference type="ARBA" id="ARBA00022448"/>
    </source>
</evidence>
<evidence type="ECO:0000256" key="9">
    <source>
        <dbReference type="ARBA" id="ARBA00023157"/>
    </source>
</evidence>
<evidence type="ECO:0000256" key="2">
    <source>
        <dbReference type="ARBA" id="ARBA00004173"/>
    </source>
</evidence>
<accession>A0A915PJ64</accession>
<comment type="similarity">
    <text evidence="3">Belongs to the complex I NDUFA8 subunit family.</text>
</comment>
<comment type="subcellular location">
    <subcellularLocation>
        <location evidence="2">Mitochondrion</location>
    </subcellularLocation>
</comment>
<evidence type="ECO:0000313" key="10">
    <source>
        <dbReference type="Proteomes" id="UP000887581"/>
    </source>
</evidence>
<dbReference type="WBParaSite" id="sdigi.contig13.g1347.t1">
    <property type="protein sequence ID" value="sdigi.contig13.g1347.t1"/>
    <property type="gene ID" value="sdigi.contig13.g1347"/>
</dbReference>
<protein>
    <submittedName>
        <fullName evidence="11">COX assembly mitochondrial protein</fullName>
    </submittedName>
</protein>
<keyword evidence="7" id="KW-0249">Electron transport</keyword>
<keyword evidence="9" id="KW-1015">Disulfide bond</keyword>
<dbReference type="PANTHER" id="PTHR13344:SF0">
    <property type="entry name" value="NADH DEHYDROGENASE [UBIQUINONE] 1 ALPHA SUBCOMPLEX SUBUNIT 8"/>
    <property type="match status" value="1"/>
</dbReference>
<keyword evidence="8" id="KW-0496">Mitochondrion</keyword>
<dbReference type="AlphaFoldDB" id="A0A915PJ64"/>
<keyword evidence="5" id="KW-0679">Respiratory chain</keyword>
<evidence type="ECO:0000256" key="8">
    <source>
        <dbReference type="ARBA" id="ARBA00023128"/>
    </source>
</evidence>
<evidence type="ECO:0000313" key="11">
    <source>
        <dbReference type="WBParaSite" id="sdigi.contig13.g1347.t1"/>
    </source>
</evidence>
<reference evidence="11" key="1">
    <citation type="submission" date="2022-11" db="UniProtKB">
        <authorList>
            <consortium name="WormBaseParasite"/>
        </authorList>
    </citation>
    <scope>IDENTIFICATION</scope>
</reference>
<comment type="function">
    <text evidence="1">Accessory subunit of the mitochondrial membrane respiratory chain NADH dehydrogenase (Complex I), that is believed not to be involved in catalysis. Complex I functions in the transfer of electrons from NADH to the respiratory chain. The immediate electron acceptor for the enzyme is believed to be ubiquinone.</text>
</comment>
<keyword evidence="4" id="KW-0813">Transport</keyword>
<evidence type="ECO:0000256" key="3">
    <source>
        <dbReference type="ARBA" id="ARBA00010705"/>
    </source>
</evidence>
<evidence type="ECO:0000256" key="6">
    <source>
        <dbReference type="ARBA" id="ARBA00022737"/>
    </source>
</evidence>
<dbReference type="GO" id="GO:0005739">
    <property type="term" value="C:mitochondrion"/>
    <property type="evidence" value="ECO:0007669"/>
    <property type="project" value="UniProtKB-SubCell"/>
</dbReference>
<name>A0A915PJ64_9BILA</name>
<evidence type="ECO:0000256" key="7">
    <source>
        <dbReference type="ARBA" id="ARBA00022982"/>
    </source>
</evidence>
<dbReference type="PANTHER" id="PTHR13344">
    <property type="entry name" value="NADH-UBIQUINONE OXIDOREDUCTASE"/>
    <property type="match status" value="1"/>
</dbReference>
<sequence length="206" mass="24194">MGKELGNWECSGDDEFACNTLFQGMITKSTPMPSDEELTVPHEITLSTPYFKAVIPYMHRACEKEVKDFMLRRQETEDPRLSLREGRILTACGIKFLQSLKKTCSESVDRYADCIDHRTAKLYITPCREQQRRLDICVEENLNITRPRMGYFSKLHVHNGQFPKYVHHTRDYKAEAAKLLAELPDDYHLRDDSRAYDQQRYNFFDI</sequence>